<accession>A0A4Q9GZ66</accession>
<keyword evidence="1" id="KW-1133">Transmembrane helix</keyword>
<evidence type="ECO:0000256" key="2">
    <source>
        <dbReference type="SAM" id="SignalP"/>
    </source>
</evidence>
<protein>
    <submittedName>
        <fullName evidence="3">Uncharacterized protein</fullName>
    </submittedName>
</protein>
<evidence type="ECO:0000256" key="1">
    <source>
        <dbReference type="SAM" id="Phobius"/>
    </source>
</evidence>
<evidence type="ECO:0000313" key="3">
    <source>
        <dbReference type="EMBL" id="TBN58133.1"/>
    </source>
</evidence>
<feature type="signal peptide" evidence="2">
    <location>
        <begin position="1"/>
        <end position="31"/>
    </location>
</feature>
<gene>
    <name evidence="3" type="ORF">EYE40_12435</name>
</gene>
<dbReference type="AlphaFoldDB" id="A0A4Q9GZ66"/>
<comment type="caution">
    <text evidence="3">The sequence shown here is derived from an EMBL/GenBank/DDBJ whole genome shotgun (WGS) entry which is preliminary data.</text>
</comment>
<organism evidence="3 4">
    <name type="scientific">Glaciihabitans arcticus</name>
    <dbReference type="NCBI Taxonomy" id="2668039"/>
    <lineage>
        <taxon>Bacteria</taxon>
        <taxon>Bacillati</taxon>
        <taxon>Actinomycetota</taxon>
        <taxon>Actinomycetes</taxon>
        <taxon>Micrococcales</taxon>
        <taxon>Microbacteriaceae</taxon>
        <taxon>Glaciihabitans</taxon>
    </lineage>
</organism>
<keyword evidence="1" id="KW-0812">Transmembrane</keyword>
<keyword evidence="1" id="KW-0472">Membrane</keyword>
<dbReference type="Proteomes" id="UP000294194">
    <property type="component" value="Unassembled WGS sequence"/>
</dbReference>
<proteinExistence type="predicted"/>
<keyword evidence="2" id="KW-0732">Signal</keyword>
<feature type="transmembrane region" description="Helical" evidence="1">
    <location>
        <begin position="519"/>
        <end position="537"/>
    </location>
</feature>
<dbReference type="Pfam" id="PF19516">
    <property type="entry name" value="DUF6049"/>
    <property type="match status" value="1"/>
</dbReference>
<feature type="chain" id="PRO_5020378378" evidence="2">
    <location>
        <begin position="32"/>
        <end position="560"/>
    </location>
</feature>
<keyword evidence="4" id="KW-1185">Reference proteome</keyword>
<reference evidence="4" key="1">
    <citation type="submission" date="2019-02" db="EMBL/GenBank/DDBJ databases">
        <title>Glaciihabitans arcticus sp. nov., a psychrotolerant bacterium isolated from polar soil.</title>
        <authorList>
            <person name="Dahal R.H."/>
        </authorList>
    </citation>
    <scope>NUCLEOTIDE SEQUENCE [LARGE SCALE GENOMIC DNA]</scope>
    <source>
        <strain evidence="4">RP-3-7</strain>
    </source>
</reference>
<sequence>MPVSVKPAIRAFAAAIGVVALVASAPVSANAAALAPASVVRVGVVVPLSVPGGLGGIIDLDTLAAYTAPGGLLTRELEAIIDTPVTIGIDPMIIASIRLLGSSAPESATQWLDRLAAASNDTFALSYADSDLTLGLQAGSGAVLEPTSFDFAIDSGLFAAVDPEATPDPNATADPGTAPPLPTSETLLDWDYTLGDVAWPQPATVTADDLATITASGYTSTVLSSGNVTAVAAGRAHLSVGGESVLVTDDALSAQLSATITATSTEAWQQQTIALSTALGAIPAPRDGDVASVVLGLDRGSFAPGSRLRATLLSLSVPQNLELVGLSDVLRDDAASTTLTDAPQTDVRVSLAKSMLTAEGLDASFATVAEDPALITGERRIRLLSALAPQWNRDPGTWGSEVDGYLADSASLRASVRVAASSDLVFPERGFVPVNIINNLEQPVTVIITVKPLTPLLNVEDANFELTIEPASQRRAQIPAVARSNGLVDLAVSVRSLGDVRVGTTTYFKANVQAGWETPVVSIIGVLVFGVFALGIVRNIRRRLKARRAPVDTVAATEAE</sequence>
<name>A0A4Q9GZ66_9MICO</name>
<dbReference type="EMBL" id="SISG01000001">
    <property type="protein sequence ID" value="TBN58133.1"/>
    <property type="molecule type" value="Genomic_DNA"/>
</dbReference>
<dbReference type="InterPro" id="IPR046112">
    <property type="entry name" value="DUF6049"/>
</dbReference>
<evidence type="ECO:0000313" key="4">
    <source>
        <dbReference type="Proteomes" id="UP000294194"/>
    </source>
</evidence>